<accession>A0ABN1V3G5</accession>
<dbReference type="InterPro" id="IPR007345">
    <property type="entry name" value="Polysacch_pyruvyl_Trfase"/>
</dbReference>
<comment type="caution">
    <text evidence="2">The sequence shown here is derived from an EMBL/GenBank/DDBJ whole genome shotgun (WGS) entry which is preliminary data.</text>
</comment>
<sequence length="388" mass="41752">MLLACIGMSHADPSSPRRIYLIGPTGLPNYGDELVAATWLRYLARTEPDAEVWLDCHTPGTAQVMLAGLHPNLRCTNTLWRLAVEAPDPEPWAVATWIRKVVHDPGLAPRCRPGVELLATADVIHLIGGGYVNALWPQHAGLLAGAIAGRVRSGARLAMTGQGFVPAAADIAELLYSLAARFDVVDVRDRDSAELLADGAPAGFTCDDVFLDVPEPVFQDYSRAVMVCVQSDIGELGPPALAGRVKGILRRWEVEPGDVTFVEAIPRIDRAVYDLLAADLPGAAFMPFSELWRDGVPALEGQLWISTRFHLHLIAAAAGARGVAVSVSPDYYDTKHRSLIDLGSGWTMLDAAGTGVPDVPEKGGYPADTVAELRARKTEVAERIYARV</sequence>
<evidence type="ECO:0000313" key="2">
    <source>
        <dbReference type="EMBL" id="GAA1192174.1"/>
    </source>
</evidence>
<evidence type="ECO:0000313" key="3">
    <source>
        <dbReference type="Proteomes" id="UP001500467"/>
    </source>
</evidence>
<reference evidence="2 3" key="1">
    <citation type="journal article" date="2019" name="Int. J. Syst. Evol. Microbiol.">
        <title>The Global Catalogue of Microorganisms (GCM) 10K type strain sequencing project: providing services to taxonomists for standard genome sequencing and annotation.</title>
        <authorList>
            <consortium name="The Broad Institute Genomics Platform"/>
            <consortium name="The Broad Institute Genome Sequencing Center for Infectious Disease"/>
            <person name="Wu L."/>
            <person name="Ma J."/>
        </authorList>
    </citation>
    <scope>NUCLEOTIDE SEQUENCE [LARGE SCALE GENOMIC DNA]</scope>
    <source>
        <strain evidence="2 3">JCM 13022</strain>
    </source>
</reference>
<keyword evidence="3" id="KW-1185">Reference proteome</keyword>
<evidence type="ECO:0000259" key="1">
    <source>
        <dbReference type="Pfam" id="PF04230"/>
    </source>
</evidence>
<dbReference type="Pfam" id="PF04230">
    <property type="entry name" value="PS_pyruv_trans"/>
    <property type="match status" value="1"/>
</dbReference>
<dbReference type="EMBL" id="BAAALM010000002">
    <property type="protein sequence ID" value="GAA1192174.1"/>
    <property type="molecule type" value="Genomic_DNA"/>
</dbReference>
<dbReference type="Proteomes" id="UP001500467">
    <property type="component" value="Unassembled WGS sequence"/>
</dbReference>
<dbReference type="PANTHER" id="PTHR36836">
    <property type="entry name" value="COLANIC ACID BIOSYNTHESIS PROTEIN WCAK"/>
    <property type="match status" value="1"/>
</dbReference>
<proteinExistence type="predicted"/>
<gene>
    <name evidence="2" type="ORF">GCM10009675_03270</name>
</gene>
<organism evidence="2 3">
    <name type="scientific">Prauserella alba</name>
    <dbReference type="NCBI Taxonomy" id="176898"/>
    <lineage>
        <taxon>Bacteria</taxon>
        <taxon>Bacillati</taxon>
        <taxon>Actinomycetota</taxon>
        <taxon>Actinomycetes</taxon>
        <taxon>Pseudonocardiales</taxon>
        <taxon>Pseudonocardiaceae</taxon>
        <taxon>Prauserella</taxon>
    </lineage>
</organism>
<protein>
    <recommendedName>
        <fullName evidence="1">Polysaccharide pyruvyl transferase domain-containing protein</fullName>
    </recommendedName>
</protein>
<name>A0ABN1V3G5_9PSEU</name>
<feature type="domain" description="Polysaccharide pyruvyl transferase" evidence="1">
    <location>
        <begin position="29"/>
        <end position="213"/>
    </location>
</feature>
<dbReference type="PANTHER" id="PTHR36836:SF1">
    <property type="entry name" value="COLANIC ACID BIOSYNTHESIS PROTEIN WCAK"/>
    <property type="match status" value="1"/>
</dbReference>